<proteinExistence type="predicted"/>
<feature type="transmembrane region" description="Helical" evidence="1">
    <location>
        <begin position="64"/>
        <end position="85"/>
    </location>
</feature>
<gene>
    <name evidence="2" type="ORF">QGN17_02280</name>
</gene>
<name>A0ABT6MYG5_9SPHN</name>
<keyword evidence="1" id="KW-1133">Transmembrane helix</keyword>
<sequence length="164" mass="17105">MGPWGALIFAIFATAFFMAGLGPTVGPSSPILLLGFVLAAPVVIRAIQRVVRPDPPGGIQTGRVIMWTTMAEAAAILLVVNVFRNTGLDDVILPGIALVVAIHFLPLGWASGLRRFYALAAAMVAASFIGFAIRGTEGTLVTGLASALTLWLGGIFALKRPTYG</sequence>
<feature type="transmembrane region" description="Helical" evidence="1">
    <location>
        <begin position="116"/>
        <end position="133"/>
    </location>
</feature>
<feature type="transmembrane region" description="Helical" evidence="1">
    <location>
        <begin position="31"/>
        <end position="52"/>
    </location>
</feature>
<reference evidence="2" key="1">
    <citation type="submission" date="2023-04" db="EMBL/GenBank/DDBJ databases">
        <title>Sphingomonas sp. MAHUQ-71 isolated from rice field.</title>
        <authorList>
            <person name="Huq M.A."/>
        </authorList>
    </citation>
    <scope>NUCLEOTIDE SEQUENCE</scope>
    <source>
        <strain evidence="2">MAHUQ-71</strain>
    </source>
</reference>
<dbReference type="EMBL" id="JARYGZ010000001">
    <property type="protein sequence ID" value="MDH7637548.1"/>
    <property type="molecule type" value="Genomic_DNA"/>
</dbReference>
<evidence type="ECO:0000256" key="1">
    <source>
        <dbReference type="SAM" id="Phobius"/>
    </source>
</evidence>
<evidence type="ECO:0008006" key="4">
    <source>
        <dbReference type="Google" id="ProtNLM"/>
    </source>
</evidence>
<organism evidence="2 3">
    <name type="scientific">Sphingomonas oryzagri</name>
    <dbReference type="NCBI Taxonomy" id="3042314"/>
    <lineage>
        <taxon>Bacteria</taxon>
        <taxon>Pseudomonadati</taxon>
        <taxon>Pseudomonadota</taxon>
        <taxon>Alphaproteobacteria</taxon>
        <taxon>Sphingomonadales</taxon>
        <taxon>Sphingomonadaceae</taxon>
        <taxon>Sphingomonas</taxon>
    </lineage>
</organism>
<keyword evidence="3" id="KW-1185">Reference proteome</keyword>
<keyword evidence="1" id="KW-0812">Transmembrane</keyword>
<evidence type="ECO:0000313" key="2">
    <source>
        <dbReference type="EMBL" id="MDH7637548.1"/>
    </source>
</evidence>
<evidence type="ECO:0000313" key="3">
    <source>
        <dbReference type="Proteomes" id="UP001160625"/>
    </source>
</evidence>
<accession>A0ABT6MYG5</accession>
<dbReference type="RefSeq" id="WP_281042900.1">
    <property type="nucleotide sequence ID" value="NZ_JARYGZ010000001.1"/>
</dbReference>
<feature type="transmembrane region" description="Helical" evidence="1">
    <location>
        <begin position="139"/>
        <end position="158"/>
    </location>
</feature>
<comment type="caution">
    <text evidence="2">The sequence shown here is derived from an EMBL/GenBank/DDBJ whole genome shotgun (WGS) entry which is preliminary data.</text>
</comment>
<keyword evidence="1" id="KW-0472">Membrane</keyword>
<dbReference type="Proteomes" id="UP001160625">
    <property type="component" value="Unassembled WGS sequence"/>
</dbReference>
<feature type="transmembrane region" description="Helical" evidence="1">
    <location>
        <begin position="91"/>
        <end position="109"/>
    </location>
</feature>
<protein>
    <recommendedName>
        <fullName evidence="4">Tripartite tricarboxylate transporter TctB family protein</fullName>
    </recommendedName>
</protein>